<dbReference type="EMBL" id="RZNX01000001">
    <property type="protein sequence ID" value="RUT36330.1"/>
    <property type="molecule type" value="Genomic_DNA"/>
</dbReference>
<evidence type="ECO:0000313" key="1">
    <source>
        <dbReference type="EMBL" id="RUT36330.1"/>
    </source>
</evidence>
<comment type="caution">
    <text evidence="1">The sequence shown here is derived from an EMBL/GenBank/DDBJ whole genome shotgun (WGS) entry which is preliminary data.</text>
</comment>
<dbReference type="RefSeq" id="WP_127198023.1">
    <property type="nucleotide sequence ID" value="NZ_RZNX01000001.1"/>
</dbReference>
<dbReference type="OrthoDB" id="1927909at2"/>
<evidence type="ECO:0000313" key="2">
    <source>
        <dbReference type="Proteomes" id="UP000272464"/>
    </source>
</evidence>
<protein>
    <submittedName>
        <fullName evidence="1">Uncharacterized protein</fullName>
    </submittedName>
</protein>
<name>A0A433XQH2_9BACL</name>
<reference evidence="1 2" key="1">
    <citation type="submission" date="2018-12" db="EMBL/GenBank/DDBJ databases">
        <authorList>
            <person name="Sun L."/>
            <person name="Chen Z."/>
        </authorList>
    </citation>
    <scope>NUCLEOTIDE SEQUENCE [LARGE SCALE GENOMIC DNA]</scope>
    <source>
        <strain evidence="1 2">3-5-3</strain>
    </source>
</reference>
<dbReference type="Proteomes" id="UP000272464">
    <property type="component" value="Unassembled WGS sequence"/>
</dbReference>
<gene>
    <name evidence="1" type="ORF">EJP77_04920</name>
</gene>
<keyword evidence="2" id="KW-1185">Reference proteome</keyword>
<organism evidence="1 2">
    <name type="scientific">Paenibacillus zeisoli</name>
    <dbReference type="NCBI Taxonomy" id="2496267"/>
    <lineage>
        <taxon>Bacteria</taxon>
        <taxon>Bacillati</taxon>
        <taxon>Bacillota</taxon>
        <taxon>Bacilli</taxon>
        <taxon>Bacillales</taxon>
        <taxon>Paenibacillaceae</taxon>
        <taxon>Paenibacillus</taxon>
    </lineage>
</organism>
<accession>A0A433XQH2</accession>
<sequence>MKTLLVHDAKGYVVSMITGDYHVPSGIPFLEIEIPEAKRIKMIDGIGIDVSFDPHQVILEDIPPSEVGVLRA</sequence>
<dbReference type="AlphaFoldDB" id="A0A433XQH2"/>
<proteinExistence type="predicted"/>